<dbReference type="EMBL" id="BLXT01006948">
    <property type="protein sequence ID" value="GFO34963.1"/>
    <property type="molecule type" value="Genomic_DNA"/>
</dbReference>
<evidence type="ECO:0000313" key="2">
    <source>
        <dbReference type="EMBL" id="GFO34963.1"/>
    </source>
</evidence>
<dbReference type="InterPro" id="IPR029526">
    <property type="entry name" value="PGBD"/>
</dbReference>
<name>A0AAV4CSQ8_9GAST</name>
<reference evidence="2 3" key="1">
    <citation type="journal article" date="2021" name="Elife">
        <title>Chloroplast acquisition without the gene transfer in kleptoplastic sea slugs, Plakobranchus ocellatus.</title>
        <authorList>
            <person name="Maeda T."/>
            <person name="Takahashi S."/>
            <person name="Yoshida T."/>
            <person name="Shimamura S."/>
            <person name="Takaki Y."/>
            <person name="Nagai Y."/>
            <person name="Toyoda A."/>
            <person name="Suzuki Y."/>
            <person name="Arimoto A."/>
            <person name="Ishii H."/>
            <person name="Satoh N."/>
            <person name="Nishiyama T."/>
            <person name="Hasebe M."/>
            <person name="Maruyama T."/>
            <person name="Minagawa J."/>
            <person name="Obokata J."/>
            <person name="Shigenobu S."/>
        </authorList>
    </citation>
    <scope>NUCLEOTIDE SEQUENCE [LARGE SCALE GENOMIC DNA]</scope>
</reference>
<comment type="caution">
    <text evidence="2">The sequence shown here is derived from an EMBL/GenBank/DDBJ whole genome shotgun (WGS) entry which is preliminary data.</text>
</comment>
<sequence>MALITKHEIEDYWSTKRIIHSPFAGKIMSRNRFQNILSMFHLCNNQHYVPPGQDGHDPLFKLRHMYDHLRQTFQALFVPYQNVALDETICGWRGPLRFKIYIKDKPVSRGIKLYMLTDSNSAVVFDFEVYAMESHISNRPHDVVMRLMAPLLNKGYRLYVDNYYCAPPLAEALVAEGTMIVGTVRSDRIGLLKRLMNTKLAKGELDYRRKDNMVALKWRDKRDVTMLSTIHDPTEKVTVITCYATTEKPVLVRDYTKYMCGTDRNDQLHAYVPLRRRSLKWWKKLFLHLYTLSLIQAHNLHNKVLTQQNKRAWGLYKFLVVLGDALCEDYMQKKGEDPAEATNPEPTAAAQAIDRLVGKHFPRLLPPIEKKTQPRRACKVCFDRARADPDRDRKSRKRTETKHWCNTCKIPLCVDTDCFEVYHTRLDYITQ</sequence>
<dbReference type="Pfam" id="PF13843">
    <property type="entry name" value="DDE_Tnp_1_7"/>
    <property type="match status" value="1"/>
</dbReference>
<dbReference type="PANTHER" id="PTHR46599">
    <property type="entry name" value="PIGGYBAC TRANSPOSABLE ELEMENT-DERIVED PROTEIN 4"/>
    <property type="match status" value="1"/>
</dbReference>
<dbReference type="AlphaFoldDB" id="A0AAV4CSQ8"/>
<feature type="domain" description="PiggyBac transposable element-derived protein" evidence="1">
    <location>
        <begin position="1"/>
        <end position="297"/>
    </location>
</feature>
<dbReference type="Proteomes" id="UP000735302">
    <property type="component" value="Unassembled WGS sequence"/>
</dbReference>
<organism evidence="2 3">
    <name type="scientific">Plakobranchus ocellatus</name>
    <dbReference type="NCBI Taxonomy" id="259542"/>
    <lineage>
        <taxon>Eukaryota</taxon>
        <taxon>Metazoa</taxon>
        <taxon>Spiralia</taxon>
        <taxon>Lophotrochozoa</taxon>
        <taxon>Mollusca</taxon>
        <taxon>Gastropoda</taxon>
        <taxon>Heterobranchia</taxon>
        <taxon>Euthyneura</taxon>
        <taxon>Panpulmonata</taxon>
        <taxon>Sacoglossa</taxon>
        <taxon>Placobranchoidea</taxon>
        <taxon>Plakobranchidae</taxon>
        <taxon>Plakobranchus</taxon>
    </lineage>
</organism>
<evidence type="ECO:0000313" key="3">
    <source>
        <dbReference type="Proteomes" id="UP000735302"/>
    </source>
</evidence>
<accession>A0AAV4CSQ8</accession>
<dbReference type="PANTHER" id="PTHR46599:SF3">
    <property type="entry name" value="PIGGYBAC TRANSPOSABLE ELEMENT-DERIVED PROTEIN 4"/>
    <property type="match status" value="1"/>
</dbReference>
<protein>
    <submittedName>
        <fullName evidence="2">PiggyBac transposable element-derived protein 4-like</fullName>
    </submittedName>
</protein>
<proteinExistence type="predicted"/>
<evidence type="ECO:0000259" key="1">
    <source>
        <dbReference type="Pfam" id="PF13843"/>
    </source>
</evidence>
<keyword evidence="3" id="KW-1185">Reference proteome</keyword>
<gene>
    <name evidence="2" type="ORF">PoB_006146800</name>
</gene>